<dbReference type="GO" id="GO:0003700">
    <property type="term" value="F:DNA-binding transcription factor activity"/>
    <property type="evidence" value="ECO:0007669"/>
    <property type="project" value="InterPro"/>
</dbReference>
<comment type="similarity">
    <text evidence="1">Belongs to the LysR transcriptional regulatory family.</text>
</comment>
<comment type="caution">
    <text evidence="6">The sequence shown here is derived from an EMBL/GenBank/DDBJ whole genome shotgun (WGS) entry which is preliminary data.</text>
</comment>
<sequence length="296" mass="33102">MEIRQLHYFLVLCDQLNYTRAAQQLYLTRQALRQSIAALEREMGEPLFFNERNHLSLTERGQWLRHRAQPVVQSFDQLQEQIAVSMKPSGPVRLGISVALVPDYLPRLPFWLEQIQVLYPNLGLEIQLLPNDTVITGVEEGSLSMGLIMDLEPASYAAQKQVLRRDPLSLLAARDHPLAEYASLSLAQLDGQRLLMPGVRPEPFGPLLQAFQAAGCSPVLEVAPSFYEANYQVRRQGSLCVTRPEDGPRSSFSPTRDLLLPALPPICASFLWSRAASPAIAALVRHSLSENAVQLR</sequence>
<evidence type="ECO:0000256" key="2">
    <source>
        <dbReference type="ARBA" id="ARBA00023015"/>
    </source>
</evidence>
<feature type="domain" description="HTH lysR-type" evidence="5">
    <location>
        <begin position="1"/>
        <end position="58"/>
    </location>
</feature>
<name>A0A9E2KLW3_9FIRM</name>
<dbReference type="CDD" id="cd05466">
    <property type="entry name" value="PBP2_LTTR_substrate"/>
    <property type="match status" value="1"/>
</dbReference>
<dbReference type="InterPro" id="IPR036388">
    <property type="entry name" value="WH-like_DNA-bd_sf"/>
</dbReference>
<dbReference type="InterPro" id="IPR000847">
    <property type="entry name" value="LysR_HTH_N"/>
</dbReference>
<evidence type="ECO:0000313" key="7">
    <source>
        <dbReference type="Proteomes" id="UP000824178"/>
    </source>
</evidence>
<dbReference type="InterPro" id="IPR005119">
    <property type="entry name" value="LysR_subst-bd"/>
</dbReference>
<keyword evidence="4" id="KW-0804">Transcription</keyword>
<dbReference type="PANTHER" id="PTHR30346">
    <property type="entry name" value="TRANSCRIPTIONAL DUAL REGULATOR HCAR-RELATED"/>
    <property type="match status" value="1"/>
</dbReference>
<dbReference type="EMBL" id="JAHLFH010000123">
    <property type="protein sequence ID" value="MBU3819887.1"/>
    <property type="molecule type" value="Genomic_DNA"/>
</dbReference>
<dbReference type="PANTHER" id="PTHR30346:SF28">
    <property type="entry name" value="HTH-TYPE TRANSCRIPTIONAL REGULATOR CYNR"/>
    <property type="match status" value="1"/>
</dbReference>
<dbReference type="AlphaFoldDB" id="A0A9E2KLW3"/>
<evidence type="ECO:0000256" key="3">
    <source>
        <dbReference type="ARBA" id="ARBA00023125"/>
    </source>
</evidence>
<organism evidence="6 7">
    <name type="scientific">Candidatus Faecalibacterium intestinavium</name>
    <dbReference type="NCBI Taxonomy" id="2838580"/>
    <lineage>
        <taxon>Bacteria</taxon>
        <taxon>Bacillati</taxon>
        <taxon>Bacillota</taxon>
        <taxon>Clostridia</taxon>
        <taxon>Eubacteriales</taxon>
        <taxon>Oscillospiraceae</taxon>
        <taxon>Faecalibacterium</taxon>
    </lineage>
</organism>
<dbReference type="GO" id="GO:0032993">
    <property type="term" value="C:protein-DNA complex"/>
    <property type="evidence" value="ECO:0007669"/>
    <property type="project" value="TreeGrafter"/>
</dbReference>
<dbReference type="Gene3D" id="3.40.190.290">
    <property type="match status" value="1"/>
</dbReference>
<gene>
    <name evidence="6" type="ORF">H9864_05895</name>
</gene>
<evidence type="ECO:0000256" key="4">
    <source>
        <dbReference type="ARBA" id="ARBA00023163"/>
    </source>
</evidence>
<dbReference type="Proteomes" id="UP000824178">
    <property type="component" value="Unassembled WGS sequence"/>
</dbReference>
<reference evidence="6" key="1">
    <citation type="journal article" date="2021" name="PeerJ">
        <title>Extensive microbial diversity within the chicken gut microbiome revealed by metagenomics and culture.</title>
        <authorList>
            <person name="Gilroy R."/>
            <person name="Ravi A."/>
            <person name="Getino M."/>
            <person name="Pursley I."/>
            <person name="Horton D.L."/>
            <person name="Alikhan N.F."/>
            <person name="Baker D."/>
            <person name="Gharbi K."/>
            <person name="Hall N."/>
            <person name="Watson M."/>
            <person name="Adriaenssens E.M."/>
            <person name="Foster-Nyarko E."/>
            <person name="Jarju S."/>
            <person name="Secka A."/>
            <person name="Antonio M."/>
            <person name="Oren A."/>
            <person name="Chaudhuri R.R."/>
            <person name="La Ragione R."/>
            <person name="Hildebrand F."/>
            <person name="Pallen M.J."/>
        </authorList>
    </citation>
    <scope>NUCLEOTIDE SEQUENCE</scope>
    <source>
        <strain evidence="6">742</strain>
    </source>
</reference>
<dbReference type="Pfam" id="PF03466">
    <property type="entry name" value="LysR_substrate"/>
    <property type="match status" value="1"/>
</dbReference>
<dbReference type="Gene3D" id="1.10.10.10">
    <property type="entry name" value="Winged helix-like DNA-binding domain superfamily/Winged helix DNA-binding domain"/>
    <property type="match status" value="1"/>
</dbReference>
<dbReference type="Pfam" id="PF00126">
    <property type="entry name" value="HTH_1"/>
    <property type="match status" value="1"/>
</dbReference>
<proteinExistence type="inferred from homology"/>
<dbReference type="InterPro" id="IPR036390">
    <property type="entry name" value="WH_DNA-bd_sf"/>
</dbReference>
<dbReference type="GO" id="GO:0003677">
    <property type="term" value="F:DNA binding"/>
    <property type="evidence" value="ECO:0007669"/>
    <property type="project" value="UniProtKB-KW"/>
</dbReference>
<reference evidence="6" key="2">
    <citation type="submission" date="2021-04" db="EMBL/GenBank/DDBJ databases">
        <authorList>
            <person name="Gilroy R."/>
        </authorList>
    </citation>
    <scope>NUCLEOTIDE SEQUENCE</scope>
    <source>
        <strain evidence="6">742</strain>
    </source>
</reference>
<accession>A0A9E2KLW3</accession>
<protein>
    <submittedName>
        <fullName evidence="6">LysR family transcriptional regulator</fullName>
    </submittedName>
</protein>
<keyword evidence="3" id="KW-0238">DNA-binding</keyword>
<dbReference type="SUPFAM" id="SSF53850">
    <property type="entry name" value="Periplasmic binding protein-like II"/>
    <property type="match status" value="1"/>
</dbReference>
<evidence type="ECO:0000259" key="5">
    <source>
        <dbReference type="PROSITE" id="PS50931"/>
    </source>
</evidence>
<dbReference type="PROSITE" id="PS50931">
    <property type="entry name" value="HTH_LYSR"/>
    <property type="match status" value="1"/>
</dbReference>
<keyword evidence="2" id="KW-0805">Transcription regulation</keyword>
<evidence type="ECO:0000256" key="1">
    <source>
        <dbReference type="ARBA" id="ARBA00009437"/>
    </source>
</evidence>
<dbReference type="SUPFAM" id="SSF46785">
    <property type="entry name" value="Winged helix' DNA-binding domain"/>
    <property type="match status" value="1"/>
</dbReference>
<evidence type="ECO:0000313" key="6">
    <source>
        <dbReference type="EMBL" id="MBU3819887.1"/>
    </source>
</evidence>